<dbReference type="AlphaFoldDB" id="M4BVJ4"/>
<dbReference type="EnsemblProtists" id="HpaT810537">
    <property type="protein sequence ID" value="HpaP810537"/>
    <property type="gene ID" value="HpaG810537"/>
</dbReference>
<evidence type="ECO:0000256" key="7">
    <source>
        <dbReference type="ARBA" id="ARBA00023034"/>
    </source>
</evidence>
<evidence type="ECO:0000313" key="9">
    <source>
        <dbReference type="Proteomes" id="UP000011713"/>
    </source>
</evidence>
<evidence type="ECO:0000256" key="5">
    <source>
        <dbReference type="ARBA" id="ARBA00022824"/>
    </source>
</evidence>
<proteinExistence type="inferred from homology"/>
<reference evidence="8" key="2">
    <citation type="submission" date="2015-06" db="UniProtKB">
        <authorList>
            <consortium name="EnsemblProtists"/>
        </authorList>
    </citation>
    <scope>IDENTIFICATION</scope>
    <source>
        <strain evidence="8">Emoy2</strain>
    </source>
</reference>
<dbReference type="eggNOG" id="KOG3315">
    <property type="taxonomic scope" value="Eukaryota"/>
</dbReference>
<name>M4BVJ4_HYAAE</name>
<dbReference type="FunCoup" id="M4BVJ4">
    <property type="interactions" value="119"/>
</dbReference>
<dbReference type="PANTHER" id="PTHR20902:SF0">
    <property type="entry name" value="TRAFFICKING PROTEIN PARTICLE COMPLEX SUBUNIT 5"/>
    <property type="match status" value="1"/>
</dbReference>
<comment type="similarity">
    <text evidence="3">Belongs to the TRAPP small subunits family. BET3 subfamily.</text>
</comment>
<dbReference type="STRING" id="559515.M4BVJ4"/>
<dbReference type="VEuPathDB" id="FungiDB:HpaG810537"/>
<evidence type="ECO:0000256" key="4">
    <source>
        <dbReference type="ARBA" id="ARBA00022448"/>
    </source>
</evidence>
<keyword evidence="5" id="KW-0256">Endoplasmic reticulum</keyword>
<dbReference type="SUPFAM" id="SSF111126">
    <property type="entry name" value="Ligand-binding domain in the NO signalling and Golgi transport"/>
    <property type="match status" value="1"/>
</dbReference>
<organism evidence="8 9">
    <name type="scientific">Hyaloperonospora arabidopsidis (strain Emoy2)</name>
    <name type="common">Downy mildew agent</name>
    <name type="synonym">Peronospora arabidopsidis</name>
    <dbReference type="NCBI Taxonomy" id="559515"/>
    <lineage>
        <taxon>Eukaryota</taxon>
        <taxon>Sar</taxon>
        <taxon>Stramenopiles</taxon>
        <taxon>Oomycota</taxon>
        <taxon>Peronosporomycetes</taxon>
        <taxon>Peronosporales</taxon>
        <taxon>Peronosporaceae</taxon>
        <taxon>Hyaloperonospora</taxon>
    </lineage>
</organism>
<evidence type="ECO:0000256" key="1">
    <source>
        <dbReference type="ARBA" id="ARBA00004240"/>
    </source>
</evidence>
<dbReference type="PANTHER" id="PTHR20902">
    <property type="entry name" value="41-2 PROTEIN ANTIGEN-RELATED"/>
    <property type="match status" value="1"/>
</dbReference>
<dbReference type="InterPro" id="IPR024096">
    <property type="entry name" value="NO_sig/Golgi_transp_ligand-bd"/>
</dbReference>
<dbReference type="EMBL" id="JH597982">
    <property type="status" value="NOT_ANNOTATED_CDS"/>
    <property type="molecule type" value="Genomic_DNA"/>
</dbReference>
<dbReference type="GO" id="GO:1990072">
    <property type="term" value="C:TRAPPIII protein complex"/>
    <property type="evidence" value="ECO:0007669"/>
    <property type="project" value="TreeGrafter"/>
</dbReference>
<protein>
    <recommendedName>
        <fullName evidence="10">Trafficking protein particle complex subunit</fullName>
    </recommendedName>
</protein>
<keyword evidence="6" id="KW-0931">ER-Golgi transport</keyword>
<sequence>MDSTQRVAPEGNEVIVESDTYIRGELRHTPRCCEPRTTTESTLDSDVANLVIGLLDITAEIINYSQLCKYEVLNPPLESLSTPKVRSLQDVQNRLMEGGRGVSTTNLHILDRPLSRGKSEVSLSVFSFLFSEMVQYFQGRVQNISDLENRLDIAGFGVGVRVLEILGHREKSGRREIRLLAMLQFIVSNCWKALFGKAADALERSTENENEYMIHELEPLTNKFVSVPPDLGQLDCAAYIAGIVRGILCSSGFLADVTAHTVEVPGGQRNKTVFLVKFNESVIHRERVLT</sequence>
<comment type="subcellular location">
    <subcellularLocation>
        <location evidence="1">Endoplasmic reticulum</location>
    </subcellularLocation>
    <subcellularLocation>
        <location evidence="2">Golgi apparatus</location>
    </subcellularLocation>
</comment>
<evidence type="ECO:0000256" key="3">
    <source>
        <dbReference type="ARBA" id="ARBA00006218"/>
    </source>
</evidence>
<dbReference type="GO" id="GO:0006888">
    <property type="term" value="P:endoplasmic reticulum to Golgi vesicle-mediated transport"/>
    <property type="evidence" value="ECO:0007669"/>
    <property type="project" value="TreeGrafter"/>
</dbReference>
<dbReference type="GO" id="GO:0005783">
    <property type="term" value="C:endoplasmic reticulum"/>
    <property type="evidence" value="ECO:0007669"/>
    <property type="project" value="UniProtKB-SubCell"/>
</dbReference>
<evidence type="ECO:0000256" key="6">
    <source>
        <dbReference type="ARBA" id="ARBA00022892"/>
    </source>
</evidence>
<keyword evidence="4" id="KW-0813">Transport</keyword>
<dbReference type="GO" id="GO:1990070">
    <property type="term" value="C:TRAPPI protein complex"/>
    <property type="evidence" value="ECO:0007669"/>
    <property type="project" value="TreeGrafter"/>
</dbReference>
<dbReference type="Proteomes" id="UP000011713">
    <property type="component" value="Unassembled WGS sequence"/>
</dbReference>
<dbReference type="HOGENOM" id="CLU_073154_1_0_1"/>
<dbReference type="CDD" id="cd14943">
    <property type="entry name" value="TRAPPC5_Trs31"/>
    <property type="match status" value="1"/>
</dbReference>
<keyword evidence="9" id="KW-1185">Reference proteome</keyword>
<dbReference type="InterPro" id="IPR016696">
    <property type="entry name" value="TRAPP-I_su5"/>
</dbReference>
<dbReference type="GO" id="GO:1990071">
    <property type="term" value="C:TRAPPII protein complex"/>
    <property type="evidence" value="ECO:0007669"/>
    <property type="project" value="TreeGrafter"/>
</dbReference>
<dbReference type="Gene3D" id="3.30.1380.20">
    <property type="entry name" value="Trafficking protein particle complex subunit 3"/>
    <property type="match status" value="1"/>
</dbReference>
<accession>M4BVJ4</accession>
<evidence type="ECO:0008006" key="10">
    <source>
        <dbReference type="Google" id="ProtNLM"/>
    </source>
</evidence>
<dbReference type="InParanoid" id="M4BVJ4"/>
<keyword evidence="7" id="KW-0333">Golgi apparatus</keyword>
<dbReference type="InterPro" id="IPR007194">
    <property type="entry name" value="TRAPP_component"/>
</dbReference>
<evidence type="ECO:0000313" key="8">
    <source>
        <dbReference type="EnsemblProtists" id="HpaP810537"/>
    </source>
</evidence>
<dbReference type="Pfam" id="PF04051">
    <property type="entry name" value="TRAPP"/>
    <property type="match status" value="1"/>
</dbReference>
<dbReference type="FunFam" id="3.30.1380.20:FF:000002">
    <property type="entry name" value="Trafficking protein particle complex subunit"/>
    <property type="match status" value="1"/>
</dbReference>
<reference evidence="9" key="1">
    <citation type="journal article" date="2010" name="Science">
        <title>Signatures of adaptation to obligate biotrophy in the Hyaloperonospora arabidopsidis genome.</title>
        <authorList>
            <person name="Baxter L."/>
            <person name="Tripathy S."/>
            <person name="Ishaque N."/>
            <person name="Boot N."/>
            <person name="Cabral A."/>
            <person name="Kemen E."/>
            <person name="Thines M."/>
            <person name="Ah-Fong A."/>
            <person name="Anderson R."/>
            <person name="Badejoko W."/>
            <person name="Bittner-Eddy P."/>
            <person name="Boore J.L."/>
            <person name="Chibucos M.C."/>
            <person name="Coates M."/>
            <person name="Dehal P."/>
            <person name="Delehaunty K."/>
            <person name="Dong S."/>
            <person name="Downton P."/>
            <person name="Dumas B."/>
            <person name="Fabro G."/>
            <person name="Fronick C."/>
            <person name="Fuerstenberg S.I."/>
            <person name="Fulton L."/>
            <person name="Gaulin E."/>
            <person name="Govers F."/>
            <person name="Hughes L."/>
            <person name="Humphray S."/>
            <person name="Jiang R.H."/>
            <person name="Judelson H."/>
            <person name="Kamoun S."/>
            <person name="Kyung K."/>
            <person name="Meijer H."/>
            <person name="Minx P."/>
            <person name="Morris P."/>
            <person name="Nelson J."/>
            <person name="Phuntumart V."/>
            <person name="Qutob D."/>
            <person name="Rehmany A."/>
            <person name="Rougon-Cardoso A."/>
            <person name="Ryden P."/>
            <person name="Torto-Alalibo T."/>
            <person name="Studholme D."/>
            <person name="Wang Y."/>
            <person name="Win J."/>
            <person name="Wood J."/>
            <person name="Clifton S.W."/>
            <person name="Rogers J."/>
            <person name="Van den Ackerveken G."/>
            <person name="Jones J.D."/>
            <person name="McDowell J.M."/>
            <person name="Beynon J."/>
            <person name="Tyler B.M."/>
        </authorList>
    </citation>
    <scope>NUCLEOTIDE SEQUENCE [LARGE SCALE GENOMIC DNA]</scope>
    <source>
        <strain evidence="9">Emoy2</strain>
    </source>
</reference>
<evidence type="ECO:0000256" key="2">
    <source>
        <dbReference type="ARBA" id="ARBA00004555"/>
    </source>
</evidence>